<sequence>MAPTQRRAKRAAPQDPRIPPGADVTRSIYYDAKFNPYGAPPPGMPYKERSPTPDPYALPSDDEVALPSAPPPDKSEAQSGGEDSDDDIVMPVGPPPGKPSAPMPVVQPRAVAQRLQPEEVAPVTYTRPAKDTQAPEHASPSAEKGPAAPHSTASSAPTDTLSAAPQMRDFKRDATAFVPASVRKKQRR</sequence>
<dbReference type="Pfam" id="PF12622">
    <property type="entry name" value="NpwBP"/>
    <property type="match status" value="1"/>
</dbReference>
<name>A0AAF0F5L9_9BASI</name>
<dbReference type="GeneID" id="85225501"/>
<dbReference type="EMBL" id="CP119959">
    <property type="protein sequence ID" value="WFD38887.1"/>
    <property type="molecule type" value="Genomic_DNA"/>
</dbReference>
<feature type="compositionally biased region" description="Low complexity" evidence="1">
    <location>
        <begin position="146"/>
        <end position="160"/>
    </location>
</feature>
<keyword evidence="3" id="KW-1185">Reference proteome</keyword>
<gene>
    <name evidence="2" type="ORF">MJAP1_001852</name>
</gene>
<evidence type="ECO:0000313" key="3">
    <source>
        <dbReference type="Proteomes" id="UP001217754"/>
    </source>
</evidence>
<feature type="region of interest" description="Disordered" evidence="1">
    <location>
        <begin position="1"/>
        <end position="188"/>
    </location>
</feature>
<proteinExistence type="predicted"/>
<evidence type="ECO:0000313" key="2">
    <source>
        <dbReference type="EMBL" id="WFD38887.1"/>
    </source>
</evidence>
<organism evidence="2 3">
    <name type="scientific">Malassezia japonica</name>
    <dbReference type="NCBI Taxonomy" id="223818"/>
    <lineage>
        <taxon>Eukaryota</taxon>
        <taxon>Fungi</taxon>
        <taxon>Dikarya</taxon>
        <taxon>Basidiomycota</taxon>
        <taxon>Ustilaginomycotina</taxon>
        <taxon>Malasseziomycetes</taxon>
        <taxon>Malasseziales</taxon>
        <taxon>Malasseziaceae</taxon>
        <taxon>Malassezia</taxon>
    </lineage>
</organism>
<evidence type="ECO:0000256" key="1">
    <source>
        <dbReference type="SAM" id="MobiDB-lite"/>
    </source>
</evidence>
<feature type="compositionally biased region" description="Basic residues" evidence="1">
    <location>
        <begin position="1"/>
        <end position="10"/>
    </location>
</feature>
<dbReference type="Proteomes" id="UP001217754">
    <property type="component" value="Chromosome 2"/>
</dbReference>
<accession>A0AAF0F5L9</accession>
<feature type="compositionally biased region" description="Pro residues" evidence="1">
    <location>
        <begin position="92"/>
        <end position="102"/>
    </location>
</feature>
<protein>
    <submittedName>
        <fullName evidence="2">Uncharacterized protein</fullName>
    </submittedName>
</protein>
<dbReference type="AlphaFoldDB" id="A0AAF0F5L9"/>
<dbReference type="RefSeq" id="XP_060121784.1">
    <property type="nucleotide sequence ID" value="XM_060265801.1"/>
</dbReference>
<reference evidence="2" key="1">
    <citation type="submission" date="2023-03" db="EMBL/GenBank/DDBJ databases">
        <title>Mating type loci evolution in Malassezia.</title>
        <authorList>
            <person name="Coelho M.A."/>
        </authorList>
    </citation>
    <scope>NUCLEOTIDE SEQUENCE</scope>
    <source>
        <strain evidence="2">CBS 9431</strain>
    </source>
</reference>